<protein>
    <submittedName>
        <fullName evidence="1">Uncharacterized protein</fullName>
    </submittedName>
</protein>
<organism evidence="1 2">
    <name type="scientific">Commensalibacter melissae</name>
    <dbReference type="NCBI Taxonomy" id="2070537"/>
    <lineage>
        <taxon>Bacteria</taxon>
        <taxon>Pseudomonadati</taxon>
        <taxon>Pseudomonadota</taxon>
        <taxon>Alphaproteobacteria</taxon>
        <taxon>Acetobacterales</taxon>
        <taxon>Acetobacteraceae</taxon>
    </lineage>
</organism>
<dbReference type="RefSeq" id="WP_110439052.1">
    <property type="nucleotide sequence ID" value="NZ_CP046393.1"/>
</dbReference>
<reference evidence="1 2" key="1">
    <citation type="submission" date="2018-05" db="EMBL/GenBank/DDBJ databases">
        <title>Reference genomes for bee gut microbiota database.</title>
        <authorList>
            <person name="Ellegaard K.M."/>
        </authorList>
    </citation>
    <scope>NUCLEOTIDE SEQUENCE [LARGE SCALE GENOMIC DNA]</scope>
    <source>
        <strain evidence="1 2">ESL0284</strain>
    </source>
</reference>
<name>A0A318MVG0_9PROT</name>
<dbReference type="AlphaFoldDB" id="A0A318MVG0"/>
<sequence length="99" mass="11930">MHEIVSFKKIKNKIWANIFYIGNKRYIANIYHSYEKAYQDCEWRKQEITAYRHLLINHEQPVPQYLTIPIHQSEIPKNWLPLPVFGFLLSSKKLSKKTI</sequence>
<dbReference type="Proteomes" id="UP000247565">
    <property type="component" value="Unassembled WGS sequence"/>
</dbReference>
<gene>
    <name evidence="1" type="ORF">DK869_05685</name>
</gene>
<evidence type="ECO:0000313" key="1">
    <source>
        <dbReference type="EMBL" id="PXZ00129.1"/>
    </source>
</evidence>
<proteinExistence type="predicted"/>
<dbReference type="OrthoDB" id="7278892at2"/>
<accession>A0A318MVG0</accession>
<dbReference type="EMBL" id="QGLT01000003">
    <property type="protein sequence ID" value="PXZ00129.1"/>
    <property type="molecule type" value="Genomic_DNA"/>
</dbReference>
<keyword evidence="2" id="KW-1185">Reference proteome</keyword>
<evidence type="ECO:0000313" key="2">
    <source>
        <dbReference type="Proteomes" id="UP000247565"/>
    </source>
</evidence>
<comment type="caution">
    <text evidence="1">The sequence shown here is derived from an EMBL/GenBank/DDBJ whole genome shotgun (WGS) entry which is preliminary data.</text>
</comment>